<evidence type="ECO:0000313" key="5">
    <source>
        <dbReference type="Proteomes" id="UP001152467"/>
    </source>
</evidence>
<keyword evidence="3" id="KW-0456">Lyase</keyword>
<sequence length="258" mass="28909">MNDNNAIVMNLQAGVSFPRYQNKHEEREDKKKRLVAGFRVFAEKGFDMGGAGHISLRDPILTDHFWVNPLLVSFSQLTTHDLLLVNSAGQVVQGEGLLNGAAFTIHSKIHELRPEVEAAAHAHSVYGRTWSTLGRALDPITQDACAFYQDHVVFNRYSGVVLDDDESERIARLLGEKKACILQNHGLLTVGTSLDAAVWWFILMESCCQTQLMAEAVAKPILIPEQDALNTRKVIGNEIAGWFSFQNYYKQIIEKQDI</sequence>
<proteinExistence type="inferred from homology"/>
<dbReference type="EMBL" id="CAMAPC010000027">
    <property type="protein sequence ID" value="CAH9066880.1"/>
    <property type="molecule type" value="Genomic_DNA"/>
</dbReference>
<dbReference type="InterPro" id="IPR001303">
    <property type="entry name" value="Aldolase_II/adducin_N"/>
</dbReference>
<dbReference type="PANTHER" id="PTHR10672">
    <property type="entry name" value="ADDUCIN"/>
    <property type="match status" value="1"/>
</dbReference>
<organism evidence="3 5">
    <name type="scientific">Pseudoalteromonas holothuriae</name>
    <dbReference type="NCBI Taxonomy" id="2963714"/>
    <lineage>
        <taxon>Bacteria</taxon>
        <taxon>Pseudomonadati</taxon>
        <taxon>Pseudomonadota</taxon>
        <taxon>Gammaproteobacteria</taxon>
        <taxon>Alteromonadales</taxon>
        <taxon>Pseudoalteromonadaceae</taxon>
        <taxon>Pseudoalteromonas</taxon>
    </lineage>
</organism>
<evidence type="ECO:0000313" key="3">
    <source>
        <dbReference type="EMBL" id="CAH9066880.1"/>
    </source>
</evidence>
<evidence type="ECO:0000313" key="4">
    <source>
        <dbReference type="EMBL" id="CAH9068047.1"/>
    </source>
</evidence>
<feature type="domain" description="Class II aldolase/adducin N-terminal" evidence="2">
    <location>
        <begin position="32"/>
        <end position="212"/>
    </location>
</feature>
<dbReference type="Proteomes" id="UP001152485">
    <property type="component" value="Unassembled WGS sequence"/>
</dbReference>
<dbReference type="SUPFAM" id="SSF53639">
    <property type="entry name" value="AraD/HMP-PK domain-like"/>
    <property type="match status" value="1"/>
</dbReference>
<evidence type="ECO:0000259" key="2">
    <source>
        <dbReference type="SMART" id="SM01007"/>
    </source>
</evidence>
<comment type="caution">
    <text evidence="3">The sequence shown here is derived from an EMBL/GenBank/DDBJ whole genome shotgun (WGS) entry which is preliminary data.</text>
</comment>
<dbReference type="GO" id="GO:0005996">
    <property type="term" value="P:monosaccharide metabolic process"/>
    <property type="evidence" value="ECO:0007669"/>
    <property type="project" value="UniProtKB-ARBA"/>
</dbReference>
<evidence type="ECO:0000256" key="1">
    <source>
        <dbReference type="ARBA" id="ARBA00037961"/>
    </source>
</evidence>
<dbReference type="GO" id="GO:0051015">
    <property type="term" value="F:actin filament binding"/>
    <property type="evidence" value="ECO:0007669"/>
    <property type="project" value="TreeGrafter"/>
</dbReference>
<dbReference type="EC" id="4.1.-.-" evidence="3"/>
<comment type="similarity">
    <text evidence="1">Belongs to the aldolase class II family.</text>
</comment>
<dbReference type="Pfam" id="PF00596">
    <property type="entry name" value="Aldolase_II"/>
    <property type="match status" value="1"/>
</dbReference>
<dbReference type="AlphaFoldDB" id="A0A9W4R4T6"/>
<dbReference type="InterPro" id="IPR036409">
    <property type="entry name" value="Aldolase_II/adducin_N_sf"/>
</dbReference>
<dbReference type="GO" id="GO:0005856">
    <property type="term" value="C:cytoskeleton"/>
    <property type="evidence" value="ECO:0007669"/>
    <property type="project" value="TreeGrafter"/>
</dbReference>
<dbReference type="Gene3D" id="3.40.225.10">
    <property type="entry name" value="Class II aldolase/adducin N-terminal domain"/>
    <property type="match status" value="1"/>
</dbReference>
<name>A0A9W4R4T6_9GAMM</name>
<dbReference type="InterPro" id="IPR051017">
    <property type="entry name" value="Aldolase-II_Adducin_sf"/>
</dbReference>
<dbReference type="SMART" id="SM01007">
    <property type="entry name" value="Aldolase_II"/>
    <property type="match status" value="1"/>
</dbReference>
<dbReference type="GO" id="GO:0016829">
    <property type="term" value="F:lyase activity"/>
    <property type="evidence" value="ECO:0007669"/>
    <property type="project" value="UniProtKB-KW"/>
</dbReference>
<dbReference type="NCBIfam" id="NF004855">
    <property type="entry name" value="PRK06208.1"/>
    <property type="match status" value="1"/>
</dbReference>
<dbReference type="PANTHER" id="PTHR10672:SF39">
    <property type="entry name" value="CLASS II ALDOLASE_ADDUCIN N-TERMINAL DOMAIN-CONTAINING PROTEIN"/>
    <property type="match status" value="1"/>
</dbReference>
<accession>A0A9W4R4T6</accession>
<dbReference type="EMBL" id="CAMAPD010000030">
    <property type="protein sequence ID" value="CAH9068047.1"/>
    <property type="molecule type" value="Genomic_DNA"/>
</dbReference>
<dbReference type="FunFam" id="3.40.225.10:FF:000009">
    <property type="entry name" value="Class II aldolase/adducin N-terminal"/>
    <property type="match status" value="1"/>
</dbReference>
<reference evidence="3 6" key="1">
    <citation type="submission" date="2022-07" db="EMBL/GenBank/DDBJ databases">
        <authorList>
            <person name="Criscuolo A."/>
        </authorList>
    </citation>
    <scope>NUCLEOTIDE SEQUENCE</scope>
    <source>
        <strain evidence="6">CIP 111951</strain>
        <strain evidence="3">CIP111854</strain>
        <strain evidence="4">CIP111951</strain>
    </source>
</reference>
<dbReference type="Proteomes" id="UP001152467">
    <property type="component" value="Unassembled WGS sequence"/>
</dbReference>
<dbReference type="RefSeq" id="WP_261595307.1">
    <property type="nucleotide sequence ID" value="NZ_CAMAPC010000027.1"/>
</dbReference>
<protein>
    <submittedName>
        <fullName evidence="3">Decarboxylase NovR</fullName>
        <ecNumber evidence="3">4.1.-.-</ecNumber>
    </submittedName>
</protein>
<gene>
    <name evidence="3" type="primary">novR</name>
    <name evidence="3" type="ORF">PSECIP111854_03979</name>
    <name evidence="4" type="ORF">PSECIP111951_03991</name>
</gene>
<evidence type="ECO:0000313" key="6">
    <source>
        <dbReference type="Proteomes" id="UP001152485"/>
    </source>
</evidence>
<keyword evidence="5" id="KW-1185">Reference proteome</keyword>